<protein>
    <submittedName>
        <fullName evidence="2">KTSC domain-containing protein</fullName>
    </submittedName>
</protein>
<reference evidence="2 3" key="1">
    <citation type="submission" date="2018-06" db="EMBL/GenBank/DDBJ databases">
        <title>Pedobacter endophyticus sp. nov., an endophytic bacterium isolated from a leaf of Triticum aestivum.</title>
        <authorList>
            <person name="Zhang L."/>
        </authorList>
    </citation>
    <scope>NUCLEOTIDE SEQUENCE [LARGE SCALE GENOMIC DNA]</scope>
    <source>
        <strain evidence="2 3">CM134L-2</strain>
    </source>
</reference>
<dbReference type="OrthoDB" id="8450910at2"/>
<dbReference type="Pfam" id="PF13619">
    <property type="entry name" value="KTSC"/>
    <property type="match status" value="1"/>
</dbReference>
<dbReference type="Proteomes" id="UP000284120">
    <property type="component" value="Unassembled WGS sequence"/>
</dbReference>
<evidence type="ECO:0000313" key="2">
    <source>
        <dbReference type="EMBL" id="RWU10185.1"/>
    </source>
</evidence>
<dbReference type="InterPro" id="IPR025309">
    <property type="entry name" value="KTSC_dom"/>
</dbReference>
<accession>A0A443Z0Z0</accession>
<keyword evidence="3" id="KW-1185">Reference proteome</keyword>
<name>A0A443Z0Z0_9SPHI</name>
<evidence type="ECO:0000259" key="1">
    <source>
        <dbReference type="Pfam" id="PF13619"/>
    </source>
</evidence>
<proteinExistence type="predicted"/>
<dbReference type="EMBL" id="SAYW01000001">
    <property type="protein sequence ID" value="RWU10185.1"/>
    <property type="molecule type" value="Genomic_DNA"/>
</dbReference>
<feature type="domain" description="KTSC" evidence="1">
    <location>
        <begin position="3"/>
        <end position="46"/>
    </location>
</feature>
<gene>
    <name evidence="2" type="ORF">DPV69_02240</name>
</gene>
<evidence type="ECO:0000313" key="3">
    <source>
        <dbReference type="Proteomes" id="UP000284120"/>
    </source>
</evidence>
<dbReference type="AlphaFoldDB" id="A0A443Z0Z0"/>
<comment type="caution">
    <text evidence="2">The sequence shown here is derived from an EMBL/GenBank/DDBJ whole genome shotgun (WGS) entry which is preliminary data.</text>
</comment>
<sequence length="54" mass="6183">MPSSVIAHISYNVEEKALTVVFNSGDIYVYQSVPEKIYKEFKASVSNFQRELPE</sequence>
<organism evidence="2 3">
    <name type="scientific">Pedobacter chitinilyticus</name>
    <dbReference type="NCBI Taxonomy" id="2233776"/>
    <lineage>
        <taxon>Bacteria</taxon>
        <taxon>Pseudomonadati</taxon>
        <taxon>Bacteroidota</taxon>
        <taxon>Sphingobacteriia</taxon>
        <taxon>Sphingobacteriales</taxon>
        <taxon>Sphingobacteriaceae</taxon>
        <taxon>Pedobacter</taxon>
    </lineage>
</organism>
<dbReference type="RefSeq" id="WP_113645679.1">
    <property type="nucleotide sequence ID" value="NZ_QMHN01000001.1"/>
</dbReference>